<reference evidence="5" key="2">
    <citation type="submission" date="2025-08" db="UniProtKB">
        <authorList>
            <consortium name="Ensembl"/>
        </authorList>
    </citation>
    <scope>IDENTIFICATION</scope>
</reference>
<keyword evidence="3" id="KW-0732">Signal</keyword>
<feature type="signal peptide" evidence="3">
    <location>
        <begin position="1"/>
        <end position="22"/>
    </location>
</feature>
<feature type="compositionally biased region" description="Basic and acidic residues" evidence="2">
    <location>
        <begin position="154"/>
        <end position="169"/>
    </location>
</feature>
<dbReference type="KEGG" id="csem:103377691"/>
<dbReference type="InterPro" id="IPR015484">
    <property type="entry name" value="CD3_esu/gsu/dsu"/>
</dbReference>
<dbReference type="STRING" id="244447.ENSCSEP00000005168"/>
<dbReference type="InterPro" id="IPR032052">
    <property type="entry name" value="Ig_4"/>
</dbReference>
<dbReference type="GO" id="GO:0009897">
    <property type="term" value="C:external side of plasma membrane"/>
    <property type="evidence" value="ECO:0007669"/>
    <property type="project" value="TreeGrafter"/>
</dbReference>
<feature type="chain" id="PRO_5018083312" evidence="3">
    <location>
        <begin position="23"/>
        <end position="169"/>
    </location>
</feature>
<dbReference type="Gene3D" id="2.60.40.10">
    <property type="entry name" value="Immunoglobulins"/>
    <property type="match status" value="1"/>
</dbReference>
<feature type="region of interest" description="Disordered" evidence="2">
    <location>
        <begin position="122"/>
        <end position="169"/>
    </location>
</feature>
<dbReference type="OrthoDB" id="8941324at2759"/>
<dbReference type="RefSeq" id="XP_008306806.1">
    <property type="nucleotide sequence ID" value="XM_008308584.3"/>
</dbReference>
<proteinExistence type="predicted"/>
<sequence>MKHSSVWSLLLLWSLTVSKVSSEISVKTTQDGIKMTCKNNEHHFQGFDKNPLEVLYKDDQSGEYICEDADHSPHSKIFVKFRTCDNCIEFDVGSIAFMVAGEVIAMLAIGVGVHLVASHTGSAPAQTTSSERKRNVPNDRISGASNEPYQPLRFRKDAQKDEYDVINRR</sequence>
<dbReference type="InterPro" id="IPR013783">
    <property type="entry name" value="Ig-like_fold"/>
</dbReference>
<dbReference type="GO" id="GO:0007166">
    <property type="term" value="P:cell surface receptor signaling pathway"/>
    <property type="evidence" value="ECO:0007669"/>
    <property type="project" value="TreeGrafter"/>
</dbReference>
<evidence type="ECO:0000256" key="2">
    <source>
        <dbReference type="SAM" id="MobiDB-lite"/>
    </source>
</evidence>
<reference evidence="5" key="3">
    <citation type="submission" date="2025-09" db="UniProtKB">
        <authorList>
            <consortium name="Ensembl"/>
        </authorList>
    </citation>
    <scope>IDENTIFICATION</scope>
</reference>
<evidence type="ECO:0000256" key="1">
    <source>
        <dbReference type="ARBA" id="ARBA00023319"/>
    </source>
</evidence>
<dbReference type="Pfam" id="PF16680">
    <property type="entry name" value="Ig_4"/>
    <property type="match status" value="1"/>
</dbReference>
<accession>A0A3P8UPQ9</accession>
<dbReference type="GeneID" id="103377691"/>
<reference evidence="5 6" key="1">
    <citation type="journal article" date="2014" name="Nat. Genet.">
        <title>Whole-genome sequence of a flatfish provides insights into ZW sex chromosome evolution and adaptation to a benthic lifestyle.</title>
        <authorList>
            <person name="Chen S."/>
            <person name="Zhang G."/>
            <person name="Shao C."/>
            <person name="Huang Q."/>
            <person name="Liu G."/>
            <person name="Zhang P."/>
            <person name="Song W."/>
            <person name="An N."/>
            <person name="Chalopin D."/>
            <person name="Volff J.N."/>
            <person name="Hong Y."/>
            <person name="Li Q."/>
            <person name="Sha Z."/>
            <person name="Zhou H."/>
            <person name="Xie M."/>
            <person name="Yu Q."/>
            <person name="Liu Y."/>
            <person name="Xiang H."/>
            <person name="Wang N."/>
            <person name="Wu K."/>
            <person name="Yang C."/>
            <person name="Zhou Q."/>
            <person name="Liao X."/>
            <person name="Yang L."/>
            <person name="Hu Q."/>
            <person name="Zhang J."/>
            <person name="Meng L."/>
            <person name="Jin L."/>
            <person name="Tian Y."/>
            <person name="Lian J."/>
            <person name="Yang J."/>
            <person name="Miao G."/>
            <person name="Liu S."/>
            <person name="Liang Z."/>
            <person name="Yan F."/>
            <person name="Li Y."/>
            <person name="Sun B."/>
            <person name="Zhang H."/>
            <person name="Zhang J."/>
            <person name="Zhu Y."/>
            <person name="Du M."/>
            <person name="Zhao Y."/>
            <person name="Schartl M."/>
            <person name="Tang Q."/>
            <person name="Wang J."/>
        </authorList>
    </citation>
    <scope>NUCLEOTIDE SEQUENCE</scope>
</reference>
<dbReference type="GeneTree" id="ENSGT00940000173857"/>
<name>A0A3P8UPQ9_CYNSE</name>
<evidence type="ECO:0000256" key="3">
    <source>
        <dbReference type="SAM" id="SignalP"/>
    </source>
</evidence>
<protein>
    <submittedName>
        <fullName evidence="5">T-cell surface glycoprotein CD3 delta chain-like</fullName>
    </submittedName>
</protein>
<keyword evidence="1" id="KW-0393">Immunoglobulin domain</keyword>
<keyword evidence="6" id="KW-1185">Reference proteome</keyword>
<dbReference type="PANTHER" id="PTHR10570:SF8">
    <property type="entry name" value="T-CELL SURFACE GLYCOPROTEIN CD3 GAMMA CHAIN"/>
    <property type="match status" value="1"/>
</dbReference>
<dbReference type="RefSeq" id="XP_024911113.1">
    <property type="nucleotide sequence ID" value="XM_025055345.1"/>
</dbReference>
<evidence type="ECO:0000313" key="5">
    <source>
        <dbReference type="Ensembl" id="ENSCSEP00000005168.1"/>
    </source>
</evidence>
<feature type="domain" description="CD3 gamma/delta subunit Ig-like" evidence="4">
    <location>
        <begin position="34"/>
        <end position="89"/>
    </location>
</feature>
<dbReference type="AlphaFoldDB" id="A0A3P8UPQ9"/>
<dbReference type="GO" id="GO:0045059">
    <property type="term" value="P:positive thymic T cell selection"/>
    <property type="evidence" value="ECO:0007669"/>
    <property type="project" value="TreeGrafter"/>
</dbReference>
<dbReference type="Ensembl" id="ENSCSET00000005227.1">
    <property type="protein sequence ID" value="ENSCSEP00000005168.1"/>
    <property type="gene ID" value="ENSCSEG00000003337.1"/>
</dbReference>
<dbReference type="GO" id="GO:0042105">
    <property type="term" value="C:alpha-beta T cell receptor complex"/>
    <property type="evidence" value="ECO:0007669"/>
    <property type="project" value="TreeGrafter"/>
</dbReference>
<dbReference type="GO" id="GO:0004888">
    <property type="term" value="F:transmembrane signaling receptor activity"/>
    <property type="evidence" value="ECO:0007669"/>
    <property type="project" value="TreeGrafter"/>
</dbReference>
<dbReference type="PANTHER" id="PTHR10570">
    <property type="entry name" value="T-CELL SURFACE GLYCOPROTEIN CD3 GAMMA CHAIN / DELTA CHAIN"/>
    <property type="match status" value="1"/>
</dbReference>
<evidence type="ECO:0000313" key="6">
    <source>
        <dbReference type="Proteomes" id="UP000265120"/>
    </source>
</evidence>
<dbReference type="Proteomes" id="UP000265120">
    <property type="component" value="Chromosome 4"/>
</dbReference>
<organism evidence="5 6">
    <name type="scientific">Cynoglossus semilaevis</name>
    <name type="common">Tongue sole</name>
    <dbReference type="NCBI Taxonomy" id="244447"/>
    <lineage>
        <taxon>Eukaryota</taxon>
        <taxon>Metazoa</taxon>
        <taxon>Chordata</taxon>
        <taxon>Craniata</taxon>
        <taxon>Vertebrata</taxon>
        <taxon>Euteleostomi</taxon>
        <taxon>Actinopterygii</taxon>
        <taxon>Neopterygii</taxon>
        <taxon>Teleostei</taxon>
        <taxon>Neoteleostei</taxon>
        <taxon>Acanthomorphata</taxon>
        <taxon>Carangaria</taxon>
        <taxon>Pleuronectiformes</taxon>
        <taxon>Pleuronectoidei</taxon>
        <taxon>Cynoglossidae</taxon>
        <taxon>Cynoglossinae</taxon>
        <taxon>Cynoglossus</taxon>
    </lineage>
</organism>
<evidence type="ECO:0000259" key="4">
    <source>
        <dbReference type="Pfam" id="PF16680"/>
    </source>
</evidence>
<dbReference type="InParanoid" id="A0A3P8UPQ9"/>
<dbReference type="OMA" id="QPLKYKR"/>